<keyword evidence="3 8" id="KW-0547">Nucleotide-binding</keyword>
<dbReference type="SMART" id="SM01211">
    <property type="entry name" value="GATase_5"/>
    <property type="match status" value="1"/>
</dbReference>
<comment type="subcellular location">
    <subcellularLocation>
        <location evidence="8">Cytoplasm</location>
    </subcellularLocation>
</comment>
<feature type="active site" evidence="8">
    <location>
        <position position="205"/>
    </location>
</feature>
<dbReference type="PROSITE" id="PS51273">
    <property type="entry name" value="GATASE_TYPE_1"/>
    <property type="match status" value="1"/>
</dbReference>
<evidence type="ECO:0000256" key="8">
    <source>
        <dbReference type="HAMAP-Rule" id="MF_00421"/>
    </source>
</evidence>
<comment type="pathway">
    <text evidence="8">Purine metabolism; IMP biosynthesis via de novo pathway; 5-amino-1-(5-phospho-D-ribosyl)imidazole from N(2)-formyl-N(1)-(5-phospho-D-ribosyl)glycinamide: step 1/2.</text>
</comment>
<comment type="subunit">
    <text evidence="8">Part of the FGAM synthase complex composed of 1 PurL, 1 PurQ and 2 PurS subunits.</text>
</comment>
<dbReference type="PANTHER" id="PTHR47552">
    <property type="entry name" value="PHOSPHORIBOSYLFORMYLGLYCINAMIDINE SYNTHASE SUBUNIT PURQ"/>
    <property type="match status" value="1"/>
</dbReference>
<dbReference type="HAMAP" id="MF_00421">
    <property type="entry name" value="PurQ"/>
    <property type="match status" value="1"/>
</dbReference>
<evidence type="ECO:0000256" key="4">
    <source>
        <dbReference type="ARBA" id="ARBA00022755"/>
    </source>
</evidence>
<reference evidence="9 10" key="1">
    <citation type="journal article" date="2016" name="Environ. Microbiol.">
        <title>Genomic resolution of a cold subsurface aquifer community provides metabolic insights for novel microbes adapted to high CO concentrations.</title>
        <authorList>
            <person name="Probst A.J."/>
            <person name="Castelle C.J."/>
            <person name="Singh A."/>
            <person name="Brown C.T."/>
            <person name="Anantharaman K."/>
            <person name="Sharon I."/>
            <person name="Hug L.A."/>
            <person name="Burstein D."/>
            <person name="Emerson J.B."/>
            <person name="Thomas B.C."/>
            <person name="Banfield J.F."/>
        </authorList>
    </citation>
    <scope>NUCLEOTIDE SEQUENCE [LARGE SCALE GENOMIC DNA]</scope>
    <source>
        <strain evidence="9">CG2_30_40_21</strain>
    </source>
</reference>
<name>A0A1J5EAW0_9BACT</name>
<gene>
    <name evidence="8" type="primary">purQ</name>
    <name evidence="9" type="ORF">AUJ95_02555</name>
</gene>
<feature type="active site" evidence="8">
    <location>
        <position position="203"/>
    </location>
</feature>
<evidence type="ECO:0000256" key="6">
    <source>
        <dbReference type="ARBA" id="ARBA00022840"/>
    </source>
</evidence>
<dbReference type="Gene3D" id="3.40.50.880">
    <property type="match status" value="1"/>
</dbReference>
<dbReference type="InterPro" id="IPR029062">
    <property type="entry name" value="Class_I_gatase-like"/>
</dbReference>
<dbReference type="Proteomes" id="UP000183085">
    <property type="component" value="Unassembled WGS sequence"/>
</dbReference>
<evidence type="ECO:0000256" key="7">
    <source>
        <dbReference type="ARBA" id="ARBA00022962"/>
    </source>
</evidence>
<keyword evidence="4 8" id="KW-0658">Purine biosynthesis</keyword>
<dbReference type="PIRSF" id="PIRSF001586">
    <property type="entry name" value="FGAM_synth_I"/>
    <property type="match status" value="1"/>
</dbReference>
<keyword evidence="6 8" id="KW-0067">ATP-binding</keyword>
<comment type="caution">
    <text evidence="9">The sequence shown here is derived from an EMBL/GenBank/DDBJ whole genome shotgun (WGS) entry which is preliminary data.</text>
</comment>
<sequence length="239" mass="26287">MKWAVIVFPGSNCDHDCYYILKDVLGQDVCYKWHKDTDLSSIDCVVLPGGFSYGDYLRSGAIARFSPIMNEVINFANNGGIVIGICNGFQILLEAGLLPGAMLRNKDLRFICKDVCLRIENSETAFTNKTKRGQVLKIPIAHAEGNYFVNNETLHKLQENNQIIFRYCTPEGEVSSVANPNGASDNIAGICNENKNVLGMMPHPERVVEQILGGDDGRLIFESIINSGDQGSVVSINNP</sequence>
<evidence type="ECO:0000313" key="9">
    <source>
        <dbReference type="EMBL" id="OIP41930.1"/>
    </source>
</evidence>
<dbReference type="NCBIfam" id="NF002957">
    <property type="entry name" value="PRK03619.1"/>
    <property type="match status" value="1"/>
</dbReference>
<dbReference type="NCBIfam" id="TIGR01737">
    <property type="entry name" value="FGAM_synth_I"/>
    <property type="match status" value="1"/>
</dbReference>
<dbReference type="GO" id="GO:0004359">
    <property type="term" value="F:glutaminase activity"/>
    <property type="evidence" value="ECO:0007669"/>
    <property type="project" value="UniProtKB-EC"/>
</dbReference>
<proteinExistence type="inferred from homology"/>
<accession>A0A1J5EAW0</accession>
<evidence type="ECO:0000256" key="1">
    <source>
        <dbReference type="ARBA" id="ARBA00022490"/>
    </source>
</evidence>
<dbReference type="PANTHER" id="PTHR47552:SF1">
    <property type="entry name" value="PHOSPHORIBOSYLFORMYLGLYCINAMIDINE SYNTHASE SUBUNIT PURQ"/>
    <property type="match status" value="1"/>
</dbReference>
<dbReference type="EC" id="6.3.5.3" evidence="8"/>
<evidence type="ECO:0000256" key="2">
    <source>
        <dbReference type="ARBA" id="ARBA00022598"/>
    </source>
</evidence>
<dbReference type="AlphaFoldDB" id="A0A1J5EAW0"/>
<keyword evidence="2 8" id="KW-0436">Ligase</keyword>
<dbReference type="SUPFAM" id="SSF52317">
    <property type="entry name" value="Class I glutamine amidotransferase-like"/>
    <property type="match status" value="1"/>
</dbReference>
<dbReference type="GO" id="GO:0004642">
    <property type="term" value="F:phosphoribosylformylglycinamidine synthase activity"/>
    <property type="evidence" value="ECO:0007669"/>
    <property type="project" value="UniProtKB-UniRule"/>
</dbReference>
<dbReference type="InterPro" id="IPR010075">
    <property type="entry name" value="PRibForGlyAmidine_synth_PurQ"/>
</dbReference>
<evidence type="ECO:0000256" key="5">
    <source>
        <dbReference type="ARBA" id="ARBA00022801"/>
    </source>
</evidence>
<comment type="catalytic activity">
    <reaction evidence="8">
        <text>L-glutamine + H2O = L-glutamate + NH4(+)</text>
        <dbReference type="Rhea" id="RHEA:15889"/>
        <dbReference type="ChEBI" id="CHEBI:15377"/>
        <dbReference type="ChEBI" id="CHEBI:28938"/>
        <dbReference type="ChEBI" id="CHEBI:29985"/>
        <dbReference type="ChEBI" id="CHEBI:58359"/>
        <dbReference type="EC" id="3.5.1.2"/>
    </reaction>
</comment>
<feature type="active site" description="Nucleophile" evidence="8">
    <location>
        <position position="86"/>
    </location>
</feature>
<organism evidence="9 10">
    <name type="scientific">Candidatus Desantisbacteria bacterium CG2_30_40_21</name>
    <dbReference type="NCBI Taxonomy" id="1817895"/>
    <lineage>
        <taxon>Bacteria</taxon>
        <taxon>Candidatus Desantisiibacteriota</taxon>
    </lineage>
</organism>
<dbReference type="Pfam" id="PF13507">
    <property type="entry name" value="GATase_5"/>
    <property type="match status" value="1"/>
</dbReference>
<keyword evidence="1 8" id="KW-0963">Cytoplasm</keyword>
<dbReference type="EC" id="3.5.1.2" evidence="8"/>
<dbReference type="GO" id="GO:0005524">
    <property type="term" value="F:ATP binding"/>
    <property type="evidence" value="ECO:0007669"/>
    <property type="project" value="UniProtKB-KW"/>
</dbReference>
<dbReference type="CDD" id="cd01740">
    <property type="entry name" value="GATase1_FGAR_AT"/>
    <property type="match status" value="1"/>
</dbReference>
<dbReference type="EMBL" id="MNYI01000066">
    <property type="protein sequence ID" value="OIP41930.1"/>
    <property type="molecule type" value="Genomic_DNA"/>
</dbReference>
<protein>
    <recommendedName>
        <fullName evidence="8">Phosphoribosylformylglycinamidine synthase subunit PurQ</fullName>
        <shortName evidence="8">FGAM synthase</shortName>
        <ecNumber evidence="8">6.3.5.3</ecNumber>
    </recommendedName>
    <alternativeName>
        <fullName evidence="8">Formylglycinamide ribonucleotide amidotransferase subunit I</fullName>
        <shortName evidence="8">FGAR amidotransferase I</shortName>
        <shortName evidence="8">FGAR-AT I</shortName>
    </alternativeName>
    <alternativeName>
        <fullName evidence="8">Glutaminase PurQ</fullName>
        <ecNumber evidence="8">3.5.1.2</ecNumber>
    </alternativeName>
    <alternativeName>
        <fullName evidence="8">Phosphoribosylformylglycinamidine synthase subunit I</fullName>
    </alternativeName>
</protein>
<dbReference type="UniPathway" id="UPA00074">
    <property type="reaction ID" value="UER00128"/>
</dbReference>
<dbReference type="STRING" id="1817895.AUJ95_02555"/>
<evidence type="ECO:0000313" key="10">
    <source>
        <dbReference type="Proteomes" id="UP000183085"/>
    </source>
</evidence>
<dbReference type="GO" id="GO:0005737">
    <property type="term" value="C:cytoplasm"/>
    <property type="evidence" value="ECO:0007669"/>
    <property type="project" value="UniProtKB-SubCell"/>
</dbReference>
<comment type="function">
    <text evidence="8">Part of the phosphoribosylformylglycinamidine synthase complex involved in the purines biosynthetic pathway. Catalyzes the ATP-dependent conversion of formylglycinamide ribonucleotide (FGAR) and glutamine to yield formylglycinamidine ribonucleotide (FGAM) and glutamate. The FGAM synthase complex is composed of three subunits. PurQ produces an ammonia molecule by converting glutamine to glutamate. PurL transfers the ammonia molecule to FGAR to form FGAM in an ATP-dependent manner. PurS interacts with PurQ and PurL and is thought to assist in the transfer of the ammonia molecule from PurQ to PurL.</text>
</comment>
<evidence type="ECO:0000256" key="3">
    <source>
        <dbReference type="ARBA" id="ARBA00022741"/>
    </source>
</evidence>
<comment type="catalytic activity">
    <reaction evidence="8">
        <text>N(2)-formyl-N(1)-(5-phospho-beta-D-ribosyl)glycinamide + L-glutamine + ATP + H2O = 2-formamido-N(1)-(5-O-phospho-beta-D-ribosyl)acetamidine + L-glutamate + ADP + phosphate + H(+)</text>
        <dbReference type="Rhea" id="RHEA:17129"/>
        <dbReference type="ChEBI" id="CHEBI:15377"/>
        <dbReference type="ChEBI" id="CHEBI:15378"/>
        <dbReference type="ChEBI" id="CHEBI:29985"/>
        <dbReference type="ChEBI" id="CHEBI:30616"/>
        <dbReference type="ChEBI" id="CHEBI:43474"/>
        <dbReference type="ChEBI" id="CHEBI:58359"/>
        <dbReference type="ChEBI" id="CHEBI:147286"/>
        <dbReference type="ChEBI" id="CHEBI:147287"/>
        <dbReference type="ChEBI" id="CHEBI:456216"/>
        <dbReference type="EC" id="6.3.5.3"/>
    </reaction>
</comment>
<keyword evidence="5 8" id="KW-0378">Hydrolase</keyword>
<keyword evidence="7 8" id="KW-0315">Glutamine amidotransferase</keyword>
<dbReference type="GO" id="GO:0006189">
    <property type="term" value="P:'de novo' IMP biosynthetic process"/>
    <property type="evidence" value="ECO:0007669"/>
    <property type="project" value="UniProtKB-UniRule"/>
</dbReference>